<proteinExistence type="predicted"/>
<evidence type="ECO:0000313" key="3">
    <source>
        <dbReference type="Proteomes" id="UP000641646"/>
    </source>
</evidence>
<dbReference type="EMBL" id="JACJPW010000037">
    <property type="protein sequence ID" value="MBD2182460.1"/>
    <property type="molecule type" value="Genomic_DNA"/>
</dbReference>
<feature type="domain" description="Nif11" evidence="1">
    <location>
        <begin position="1"/>
        <end position="48"/>
    </location>
</feature>
<dbReference type="RefSeq" id="WP_190465273.1">
    <property type="nucleotide sequence ID" value="NZ_JACJPW010000037.1"/>
</dbReference>
<dbReference type="InterPro" id="IPR012903">
    <property type="entry name" value="Nif11"/>
</dbReference>
<sequence>MSIESADRFLEAATQDTILRERLKAATSPEEFLRIAEGLGYSFTTQELKAVVKENSEAVTLRRKTGIWPWLREVSWV</sequence>
<dbReference type="NCBIfam" id="TIGR03798">
    <property type="entry name" value="leader_Nif11"/>
    <property type="match status" value="1"/>
</dbReference>
<name>A0A926VF49_9CYAN</name>
<reference evidence="2" key="2">
    <citation type="submission" date="2020-08" db="EMBL/GenBank/DDBJ databases">
        <authorList>
            <person name="Chen M."/>
            <person name="Teng W."/>
            <person name="Zhao L."/>
            <person name="Hu C."/>
            <person name="Zhou Y."/>
            <person name="Han B."/>
            <person name="Song L."/>
            <person name="Shu W."/>
        </authorList>
    </citation>
    <scope>NUCLEOTIDE SEQUENCE</scope>
    <source>
        <strain evidence="2">FACHB-1375</strain>
    </source>
</reference>
<protein>
    <submittedName>
        <fullName evidence="2">Nif11-like leader peptide family natural product</fullName>
    </submittedName>
</protein>
<comment type="caution">
    <text evidence="2">The sequence shown here is derived from an EMBL/GenBank/DDBJ whole genome shotgun (WGS) entry which is preliminary data.</text>
</comment>
<dbReference type="Proteomes" id="UP000641646">
    <property type="component" value="Unassembled WGS sequence"/>
</dbReference>
<accession>A0A926VF49</accession>
<evidence type="ECO:0000313" key="2">
    <source>
        <dbReference type="EMBL" id="MBD2182460.1"/>
    </source>
</evidence>
<dbReference type="Pfam" id="PF07862">
    <property type="entry name" value="Nif11"/>
    <property type="match status" value="1"/>
</dbReference>
<gene>
    <name evidence="2" type="ORF">H6G03_15370</name>
</gene>
<evidence type="ECO:0000259" key="1">
    <source>
        <dbReference type="Pfam" id="PF07862"/>
    </source>
</evidence>
<organism evidence="2 3">
    <name type="scientific">Aerosakkonema funiforme FACHB-1375</name>
    <dbReference type="NCBI Taxonomy" id="2949571"/>
    <lineage>
        <taxon>Bacteria</taxon>
        <taxon>Bacillati</taxon>
        <taxon>Cyanobacteriota</taxon>
        <taxon>Cyanophyceae</taxon>
        <taxon>Oscillatoriophycideae</taxon>
        <taxon>Aerosakkonematales</taxon>
        <taxon>Aerosakkonemataceae</taxon>
        <taxon>Aerosakkonema</taxon>
    </lineage>
</organism>
<keyword evidence="3" id="KW-1185">Reference proteome</keyword>
<dbReference type="InterPro" id="IPR022516">
    <property type="entry name" value="CHP03798_Ocin"/>
</dbReference>
<dbReference type="AlphaFoldDB" id="A0A926VF49"/>
<reference evidence="2" key="1">
    <citation type="journal article" date="2015" name="ISME J.">
        <title>Draft Genome Sequence of Streptomyces incarnatus NRRL8089, which Produces the Nucleoside Antibiotic Sinefungin.</title>
        <authorList>
            <person name="Oshima K."/>
            <person name="Hattori M."/>
            <person name="Shimizu H."/>
            <person name="Fukuda K."/>
            <person name="Nemoto M."/>
            <person name="Inagaki K."/>
            <person name="Tamura T."/>
        </authorList>
    </citation>
    <scope>NUCLEOTIDE SEQUENCE</scope>
    <source>
        <strain evidence="2">FACHB-1375</strain>
    </source>
</reference>